<dbReference type="EMBL" id="NFZW01000009">
    <property type="protein sequence ID" value="RFA36525.1"/>
    <property type="molecule type" value="Genomic_DNA"/>
</dbReference>
<keyword evidence="1" id="KW-0812">Transmembrane</keyword>
<dbReference type="PROSITE" id="PS51257">
    <property type="entry name" value="PROKAR_LIPOPROTEIN"/>
    <property type="match status" value="1"/>
</dbReference>
<dbReference type="Gene3D" id="1.10.287.70">
    <property type="match status" value="1"/>
</dbReference>
<dbReference type="AlphaFoldDB" id="A0A3E0WWZ8"/>
<dbReference type="Proteomes" id="UP000256763">
    <property type="component" value="Unassembled WGS sequence"/>
</dbReference>
<feature type="transmembrane region" description="Helical" evidence="1">
    <location>
        <begin position="43"/>
        <end position="61"/>
    </location>
</feature>
<dbReference type="RefSeq" id="WP_116301978.1">
    <property type="nucleotide sequence ID" value="NZ_NFZV01000007.1"/>
</dbReference>
<keyword evidence="1" id="KW-0472">Membrane</keyword>
<comment type="caution">
    <text evidence="3">The sequence shown here is derived from an EMBL/GenBank/DDBJ whole genome shotgun (WGS) entry which is preliminary data.</text>
</comment>
<evidence type="ECO:0000256" key="1">
    <source>
        <dbReference type="SAM" id="Phobius"/>
    </source>
</evidence>
<keyword evidence="4" id="KW-1185">Reference proteome</keyword>
<evidence type="ECO:0000259" key="2">
    <source>
        <dbReference type="Pfam" id="PF07885"/>
    </source>
</evidence>
<dbReference type="InterPro" id="IPR013099">
    <property type="entry name" value="K_chnl_dom"/>
</dbReference>
<evidence type="ECO:0000313" key="4">
    <source>
        <dbReference type="Proteomes" id="UP000256763"/>
    </source>
</evidence>
<feature type="transmembrane region" description="Helical" evidence="1">
    <location>
        <begin position="68"/>
        <end position="88"/>
    </location>
</feature>
<feature type="transmembrane region" description="Helical" evidence="1">
    <location>
        <begin position="12"/>
        <end position="31"/>
    </location>
</feature>
<gene>
    <name evidence="3" type="ORF">CAL65_11205</name>
</gene>
<organism evidence="3 4">
    <name type="scientific">Alkalilimnicola ehrlichii</name>
    <dbReference type="NCBI Taxonomy" id="351052"/>
    <lineage>
        <taxon>Bacteria</taxon>
        <taxon>Pseudomonadati</taxon>
        <taxon>Pseudomonadota</taxon>
        <taxon>Gammaproteobacteria</taxon>
        <taxon>Chromatiales</taxon>
        <taxon>Ectothiorhodospiraceae</taxon>
        <taxon>Alkalilimnicola</taxon>
    </lineage>
</organism>
<protein>
    <recommendedName>
        <fullName evidence="2">Potassium channel domain-containing protein</fullName>
    </recommendedName>
</protein>
<evidence type="ECO:0000313" key="3">
    <source>
        <dbReference type="EMBL" id="RFA36525.1"/>
    </source>
</evidence>
<keyword evidence="1" id="KW-1133">Transmembrane helix</keyword>
<reference evidence="4" key="1">
    <citation type="submission" date="2017-05" db="EMBL/GenBank/DDBJ databases">
        <authorList>
            <person name="Sharma S."/>
            <person name="Sidhu C."/>
            <person name="Pinnaka A.K."/>
        </authorList>
    </citation>
    <scope>NUCLEOTIDE SEQUENCE [LARGE SCALE GENOMIC DNA]</scope>
    <source>
        <strain evidence="4">AK93</strain>
    </source>
</reference>
<sequence length="317" mass="35855">MFKRRRPGFYGIIYLCNVAAFGVVYACLFADDFGVEGGLTPLLALYFSVVTVTTLGFGDITPSLNSTYLLIAVVAQVVAGVTTIGLFLNALSQKWSDIKDAQVRARYEEEEARRIARYLSILRPIIADHLKVLAECYKVTATEVGKRFRIRPRDMFTERYFDQVSLIDYYSDRTRFGKGRLLGEVLHEDNDRFRKDLEGYLAKFAHGLPVDTVQKISAMQRSQFLNYPSVSIQIYRLNKQMGVQTARQHIISLEHSSRAEPGHAKPMREYHALLQDVIDDIERYLPDDPMEVSIMLENHVAPPVGSAIAEPLKGRGG</sequence>
<proteinExistence type="predicted"/>
<accession>A0A3E0WWZ8</accession>
<dbReference type="OrthoDB" id="9813518at2"/>
<dbReference type="Pfam" id="PF07885">
    <property type="entry name" value="Ion_trans_2"/>
    <property type="match status" value="1"/>
</dbReference>
<dbReference type="SUPFAM" id="SSF81324">
    <property type="entry name" value="Voltage-gated potassium channels"/>
    <property type="match status" value="1"/>
</dbReference>
<name>A0A3E0WWZ8_9GAMM</name>
<feature type="domain" description="Potassium channel" evidence="2">
    <location>
        <begin position="14"/>
        <end position="93"/>
    </location>
</feature>